<geneLocation type="plasmid" evidence="2">
    <name>pLIS1</name>
</geneLocation>
<accession>A0A2Z4HVN8</accession>
<dbReference type="EMBL" id="NYPG01000009">
    <property type="protein sequence ID" value="PDK40328.1"/>
    <property type="molecule type" value="Genomic_DNA"/>
</dbReference>
<protein>
    <submittedName>
        <fullName evidence="2">Uncharacterized protein</fullName>
    </submittedName>
</protein>
<reference evidence="3 4" key="1">
    <citation type="submission" date="2017-09" db="EMBL/GenBank/DDBJ databases">
        <title>Draft Genomes of 144 Listeria Monocytogenes isolates from foods.</title>
        <authorList>
            <person name="Wu C.H."/>
            <person name="Ng J."/>
            <person name="Kiang D."/>
            <person name="Chen C.-Y."/>
            <person name="Frink S."/>
            <person name="Lafrades M."/>
            <person name="Morales C."/>
            <person name="Park P."/>
            <person name="Zwick M."/>
        </authorList>
    </citation>
    <scope>NUCLEOTIDE SEQUENCE [LARGE SCALE GENOMIC DNA]</scope>
    <source>
        <strain evidence="3 4">CDPHFDLB-F14M01633.75-2</strain>
    </source>
</reference>
<dbReference type="RefSeq" id="WP_003725240.1">
    <property type="nucleotide sequence ID" value="NZ_JAERVU010000008.1"/>
</dbReference>
<evidence type="ECO:0000313" key="3">
    <source>
        <dbReference type="EMBL" id="PDK40328.1"/>
    </source>
</evidence>
<evidence type="ECO:0000313" key="2">
    <source>
        <dbReference type="EMBL" id="AWW22416.1"/>
    </source>
</evidence>
<name>A0A2Z4HVN8_LISWE</name>
<sequence>MNYVIYAVIAIVLAFVVLTLVSLWKRDLQESFKKIVIVSFAAGVVVDVLYLMLHGFLIA</sequence>
<keyword evidence="1" id="KW-1133">Transmembrane helix</keyword>
<keyword evidence="1" id="KW-0812">Transmembrane</keyword>
<dbReference type="Proteomes" id="UP000219632">
    <property type="component" value="Unassembled WGS sequence"/>
</dbReference>
<evidence type="ECO:0000313" key="4">
    <source>
        <dbReference type="Proteomes" id="UP000219632"/>
    </source>
</evidence>
<reference evidence="2" key="2">
    <citation type="submission" date="2018-05" db="EMBL/GenBank/DDBJ databases">
        <title>Prevalence of plasmid-borne benzalkonium chloride resistance cassette bcrABC and cadmium resistance cadA genes in nonpathogenic Listeria spp. isolated from food-processing environments.</title>
        <authorList>
            <person name="Korsak D."/>
            <person name="Chmielowska C."/>
            <person name="Szuplewska M."/>
            <person name="Bartosik D."/>
        </authorList>
    </citation>
    <scope>NUCLEOTIDE SEQUENCE</scope>
    <source>
        <strain evidence="2">40/07</strain>
        <plasmid evidence="2">pLIS1</plasmid>
    </source>
</reference>
<keyword evidence="1" id="KW-0472">Membrane</keyword>
<organism evidence="2">
    <name type="scientific">Listeria welshimeri</name>
    <dbReference type="NCBI Taxonomy" id="1643"/>
    <lineage>
        <taxon>Bacteria</taxon>
        <taxon>Bacillati</taxon>
        <taxon>Bacillota</taxon>
        <taxon>Bacilli</taxon>
        <taxon>Bacillales</taxon>
        <taxon>Listeriaceae</taxon>
        <taxon>Listeria</taxon>
    </lineage>
</organism>
<keyword evidence="2" id="KW-0614">Plasmid</keyword>
<proteinExistence type="predicted"/>
<dbReference type="AlphaFoldDB" id="A0A2Z4HVN8"/>
<dbReference type="EMBL" id="MH382833">
    <property type="protein sequence ID" value="AWW22416.1"/>
    <property type="molecule type" value="Genomic_DNA"/>
</dbReference>
<feature type="transmembrane region" description="Helical" evidence="1">
    <location>
        <begin position="6"/>
        <end position="24"/>
    </location>
</feature>
<keyword evidence="4" id="KW-1185">Reference proteome</keyword>
<evidence type="ECO:0000256" key="1">
    <source>
        <dbReference type="SAM" id="Phobius"/>
    </source>
</evidence>
<gene>
    <name evidence="3" type="ORF">AFZ32_12785</name>
    <name evidence="2" type="ORF">pLIS100205</name>
</gene>
<feature type="transmembrane region" description="Helical" evidence="1">
    <location>
        <begin position="36"/>
        <end position="58"/>
    </location>
</feature>